<dbReference type="GO" id="GO:0043047">
    <property type="term" value="F:single-stranded telomeric DNA binding"/>
    <property type="evidence" value="ECO:0007669"/>
    <property type="project" value="TreeGrafter"/>
</dbReference>
<dbReference type="InterPro" id="IPR027417">
    <property type="entry name" value="P-loop_NTPase"/>
</dbReference>
<dbReference type="Gene3D" id="3.40.50.300">
    <property type="entry name" value="P-loop containing nucleotide triphosphate hydrolases"/>
    <property type="match status" value="2"/>
</dbReference>
<dbReference type="AlphaFoldDB" id="A0A1I7RSE7"/>
<evidence type="ECO:0000256" key="8">
    <source>
        <dbReference type="ARBA" id="ARBA00023242"/>
    </source>
</evidence>
<proteinExistence type="inferred from homology"/>
<evidence type="ECO:0000256" key="10">
    <source>
        <dbReference type="SAM" id="Coils"/>
    </source>
</evidence>
<dbReference type="GO" id="GO:0016887">
    <property type="term" value="F:ATP hydrolysis activity"/>
    <property type="evidence" value="ECO:0007669"/>
    <property type="project" value="InterPro"/>
</dbReference>
<dbReference type="GO" id="GO:0007004">
    <property type="term" value="P:telomere maintenance via telomerase"/>
    <property type="evidence" value="ECO:0007669"/>
    <property type="project" value="TreeGrafter"/>
</dbReference>
<keyword evidence="10" id="KW-0175">Coiled coil</keyword>
<evidence type="ECO:0000256" key="4">
    <source>
        <dbReference type="ARBA" id="ARBA00009439"/>
    </source>
</evidence>
<feature type="coiled-coil region" evidence="10">
    <location>
        <begin position="544"/>
        <end position="571"/>
    </location>
</feature>
<dbReference type="GO" id="GO:0030870">
    <property type="term" value="C:Mre11 complex"/>
    <property type="evidence" value="ECO:0007669"/>
    <property type="project" value="TreeGrafter"/>
</dbReference>
<evidence type="ECO:0000256" key="9">
    <source>
        <dbReference type="ARBA" id="ARBA00049360"/>
    </source>
</evidence>
<comment type="subcellular location">
    <subcellularLocation>
        <location evidence="3">Chromosome</location>
    </subcellularLocation>
    <subcellularLocation>
        <location evidence="2">Nucleus</location>
    </subcellularLocation>
</comment>
<evidence type="ECO:0000256" key="2">
    <source>
        <dbReference type="ARBA" id="ARBA00004123"/>
    </source>
</evidence>
<dbReference type="GO" id="GO:0006302">
    <property type="term" value="P:double-strand break repair"/>
    <property type="evidence" value="ECO:0007669"/>
    <property type="project" value="InterPro"/>
</dbReference>
<comment type="similarity">
    <text evidence="4">Belongs to the SMC family. RAD50 subfamily.</text>
</comment>
<evidence type="ECO:0000313" key="13">
    <source>
        <dbReference type="WBParaSite" id="BXY_0365100.1"/>
    </source>
</evidence>
<feature type="coiled-coil region" evidence="10">
    <location>
        <begin position="379"/>
        <end position="406"/>
    </location>
</feature>
<keyword evidence="7" id="KW-0862">Zinc</keyword>
<dbReference type="SUPFAM" id="SSF52540">
    <property type="entry name" value="P-loop containing nucleoside triphosphate hydrolases"/>
    <property type="match status" value="1"/>
</dbReference>
<evidence type="ECO:0000259" key="11">
    <source>
        <dbReference type="Pfam" id="PF13476"/>
    </source>
</evidence>
<feature type="domain" description="Rad50/SbcC-type AAA" evidence="11">
    <location>
        <begin position="2"/>
        <end position="233"/>
    </location>
</feature>
<feature type="coiled-coil region" evidence="10">
    <location>
        <begin position="609"/>
        <end position="739"/>
    </location>
</feature>
<sequence>MRLQNIRSIGEESQTIDFIKPLTIIQGPNGTGKTTAVEALNFVTSGTLPPGKLPGFVHSQRLSKKKKVDALVQLEFVNFHGVCTATKRMTGSLGPKTNKITTKSEEFTLAVRKPNGEVGMVSSKVADFNREMLNHFGVTAAVLNYVIFCHQEESTWPLSEPKELKLRFDAIFEVSKYVKAMEGLKDTIKELQAELLVVTTEIPYLDQANKDRAQLVLSREETNNQLTRFRKDIKDDSKELREVEDELKKNRKDTEEVTKMENQAALISNEIKNVQESLQGLKVDPFPGTKEELQCRIDQSLRSSQMTDITAKREKTKETELRLYADLALFNSEAEQIQAALNTAEANEMMLNNYKTECDDLVKQGQEKYGIQGDGAHFIAFFTSTLKSLESDLKNLDNLRSGDRQQDGLDLNEARRLSHENQIMHTVKSREEDNLIISVQKTEKSLKEVTEKLDQLYSNKNHLKVRLNKMIQRERVDLALVSNQLSGLQNEANVLTDLSSHEINIDDLIDGVEGLSVDHEQAFEKLSVRFLANRLRKNVNLSEKRDGVEELKRVQTEVVDLKKELNELEGTEVIYRKWAASLDETGDCPLCEKKCNEKDGHKMKDKLSVVNLNEEIMKIKSKLAEAQKKEMNLIFHQRVRYVNDEIKMVREKIEKESEVSRMEADLNRQIENVEKIIFQTEGSKSKFEADLAEKKSALASVQVELEQIRGRREQLKANLEKCKKKVEDTEVRNRTERNELSSQITERKSFLDSLTRIHQKLANQRNLSVNKEESERRKIELNEKIEATRREINNCTITLANCDNEESQHRILELQMRIMNGQEKIVGLKAQLASLGIKQKPSLQELNEKATSLNKRALILRNQISQKEGGLSELQKKLKEIDIKLKQDSMVNAKVKLHERVIEKMVLQAGIEDINKFRNVLDESIIAFHHGKMEEINAILFDLWPKVYQGTDVETIRIKSQPASGTDKRKSYDYSVVMVVEQEEIEMRGRCSAGQKMLASILIRIALADVFGMNCPILTLDEPTTNLDSSKIENMGSMLKDLLDVFNSGDNFTCRSDLQLIVITHDDRLVQYLVQTCRPDFIQVLSKDELGMTHISKKTSLDS</sequence>
<name>A0A1I7RSE7_BURXY</name>
<dbReference type="WBParaSite" id="BXY_0365100.1">
    <property type="protein sequence ID" value="BXY_0365100.1"/>
    <property type="gene ID" value="BXY_0365100"/>
</dbReference>
<accession>A0A1I7RSE7</accession>
<comment type="cofactor">
    <cofactor evidence="1">
        <name>Zn(2+)</name>
        <dbReference type="ChEBI" id="CHEBI:29105"/>
    </cofactor>
</comment>
<evidence type="ECO:0000256" key="6">
    <source>
        <dbReference type="ARBA" id="ARBA00022723"/>
    </source>
</evidence>
<keyword evidence="8" id="KW-0539">Nucleus</keyword>
<dbReference type="InterPro" id="IPR038729">
    <property type="entry name" value="Rad50/SbcC_AAA"/>
</dbReference>
<dbReference type="Pfam" id="PF13476">
    <property type="entry name" value="AAA_23"/>
    <property type="match status" value="1"/>
</dbReference>
<protein>
    <submittedName>
        <fullName evidence="13">AAA_23 domain-containing protein</fullName>
    </submittedName>
</protein>
<dbReference type="Proteomes" id="UP000095284">
    <property type="component" value="Unplaced"/>
</dbReference>
<dbReference type="PANTHER" id="PTHR18867:SF12">
    <property type="entry name" value="DNA REPAIR PROTEIN RAD50"/>
    <property type="match status" value="1"/>
</dbReference>
<evidence type="ECO:0000256" key="3">
    <source>
        <dbReference type="ARBA" id="ARBA00004286"/>
    </source>
</evidence>
<evidence type="ECO:0000256" key="1">
    <source>
        <dbReference type="ARBA" id="ARBA00001947"/>
    </source>
</evidence>
<dbReference type="GO" id="GO:0000722">
    <property type="term" value="P:telomere maintenance via recombination"/>
    <property type="evidence" value="ECO:0007669"/>
    <property type="project" value="TreeGrafter"/>
</dbReference>
<dbReference type="GO" id="GO:0051880">
    <property type="term" value="F:G-quadruplex DNA binding"/>
    <property type="evidence" value="ECO:0007669"/>
    <property type="project" value="TreeGrafter"/>
</dbReference>
<feature type="coiled-coil region" evidence="10">
    <location>
        <begin position="764"/>
        <end position="798"/>
    </location>
</feature>
<feature type="coiled-coil region" evidence="10">
    <location>
        <begin position="174"/>
        <end position="277"/>
    </location>
</feature>
<dbReference type="GO" id="GO:0046872">
    <property type="term" value="F:metal ion binding"/>
    <property type="evidence" value="ECO:0007669"/>
    <property type="project" value="UniProtKB-KW"/>
</dbReference>
<keyword evidence="6" id="KW-0479">Metal-binding</keyword>
<keyword evidence="5" id="KW-0158">Chromosome</keyword>
<dbReference type="GO" id="GO:0000794">
    <property type="term" value="C:condensed nuclear chromosome"/>
    <property type="evidence" value="ECO:0007669"/>
    <property type="project" value="TreeGrafter"/>
</dbReference>
<evidence type="ECO:0000313" key="12">
    <source>
        <dbReference type="Proteomes" id="UP000095284"/>
    </source>
</evidence>
<evidence type="ECO:0000256" key="7">
    <source>
        <dbReference type="ARBA" id="ARBA00022833"/>
    </source>
</evidence>
<dbReference type="GO" id="GO:0070192">
    <property type="term" value="P:chromosome organization involved in meiotic cell cycle"/>
    <property type="evidence" value="ECO:0007669"/>
    <property type="project" value="TreeGrafter"/>
</dbReference>
<dbReference type="GO" id="GO:0003691">
    <property type="term" value="F:double-stranded telomeric DNA binding"/>
    <property type="evidence" value="ECO:0007669"/>
    <property type="project" value="TreeGrafter"/>
</dbReference>
<feature type="coiled-coil region" evidence="10">
    <location>
        <begin position="439"/>
        <end position="491"/>
    </location>
</feature>
<evidence type="ECO:0000256" key="5">
    <source>
        <dbReference type="ARBA" id="ARBA00022454"/>
    </source>
</evidence>
<dbReference type="eggNOG" id="KOG0962">
    <property type="taxonomic scope" value="Eukaryota"/>
</dbReference>
<dbReference type="PANTHER" id="PTHR18867">
    <property type="entry name" value="RAD50"/>
    <property type="match status" value="1"/>
</dbReference>
<comment type="catalytic activity">
    <reaction evidence="9">
        <text>ATP + H2O = ADP + phosphate + H(+)</text>
        <dbReference type="Rhea" id="RHEA:13065"/>
        <dbReference type="ChEBI" id="CHEBI:15377"/>
        <dbReference type="ChEBI" id="CHEBI:15378"/>
        <dbReference type="ChEBI" id="CHEBI:30616"/>
        <dbReference type="ChEBI" id="CHEBI:43474"/>
        <dbReference type="ChEBI" id="CHEBI:456216"/>
    </reaction>
</comment>
<organism evidence="12 13">
    <name type="scientific">Bursaphelenchus xylophilus</name>
    <name type="common">Pinewood nematode worm</name>
    <name type="synonym">Aphelenchoides xylophilus</name>
    <dbReference type="NCBI Taxonomy" id="6326"/>
    <lineage>
        <taxon>Eukaryota</taxon>
        <taxon>Metazoa</taxon>
        <taxon>Ecdysozoa</taxon>
        <taxon>Nematoda</taxon>
        <taxon>Chromadorea</taxon>
        <taxon>Rhabditida</taxon>
        <taxon>Tylenchina</taxon>
        <taxon>Tylenchomorpha</taxon>
        <taxon>Aphelenchoidea</taxon>
        <taxon>Aphelenchoididae</taxon>
        <taxon>Bursaphelenchus</taxon>
    </lineage>
</organism>
<reference evidence="13" key="1">
    <citation type="submission" date="2016-11" db="UniProtKB">
        <authorList>
            <consortium name="WormBaseParasite"/>
        </authorList>
    </citation>
    <scope>IDENTIFICATION</scope>
</reference>